<keyword evidence="11 15" id="KW-0067">ATP-binding</keyword>
<protein>
    <recommendedName>
        <fullName evidence="5 15">Glutathione synthetase</fullName>
        <shortName evidence="15">GSH-S</shortName>
        <ecNumber evidence="4 15">6.3.2.3</ecNumber>
    </recommendedName>
</protein>
<dbReference type="InterPro" id="IPR014042">
    <property type="entry name" value="Glutathione_synthase_a-hlx"/>
</dbReference>
<keyword evidence="6" id="KW-0597">Phosphoprotein</keyword>
<feature type="binding site" evidence="16">
    <location>
        <position position="466"/>
    </location>
    <ligand>
        <name>ATP</name>
        <dbReference type="ChEBI" id="CHEBI:30616"/>
    </ligand>
</feature>
<dbReference type="FunFam" id="3.30.1490.50:FF:000001">
    <property type="entry name" value="Glutathione synthetase"/>
    <property type="match status" value="1"/>
</dbReference>
<keyword evidence="7 15" id="KW-0436">Ligase</keyword>
<evidence type="ECO:0000256" key="17">
    <source>
        <dbReference type="PIRSR" id="PIRSR001558-2"/>
    </source>
</evidence>
<dbReference type="GO" id="GO:0004363">
    <property type="term" value="F:glutathione synthase activity"/>
    <property type="evidence" value="ECO:0007669"/>
    <property type="project" value="UniProtKB-UniRule"/>
</dbReference>
<dbReference type="GO" id="GO:0005524">
    <property type="term" value="F:ATP binding"/>
    <property type="evidence" value="ECO:0007669"/>
    <property type="project" value="UniProtKB-UniRule"/>
</dbReference>
<comment type="catalytic activity">
    <reaction evidence="14">
        <text>gamma-L-glutamyl-L-cysteine + glycine + ATP = glutathione + ADP + phosphate + H(+)</text>
        <dbReference type="Rhea" id="RHEA:13557"/>
        <dbReference type="ChEBI" id="CHEBI:15378"/>
        <dbReference type="ChEBI" id="CHEBI:30616"/>
        <dbReference type="ChEBI" id="CHEBI:43474"/>
        <dbReference type="ChEBI" id="CHEBI:57305"/>
        <dbReference type="ChEBI" id="CHEBI:57925"/>
        <dbReference type="ChEBI" id="CHEBI:58173"/>
        <dbReference type="ChEBI" id="CHEBI:456216"/>
        <dbReference type="EC" id="6.3.2.3"/>
    </reaction>
    <physiologicalReaction direction="left-to-right" evidence="14">
        <dbReference type="Rhea" id="RHEA:13558"/>
    </physiologicalReaction>
</comment>
<dbReference type="InterPro" id="IPR014049">
    <property type="entry name" value="Glutathione_synthase_N_euk"/>
</dbReference>
<evidence type="ECO:0000313" key="19">
    <source>
        <dbReference type="EMBL" id="KAB1262907.1"/>
    </source>
</evidence>
<evidence type="ECO:0000313" key="20">
    <source>
        <dbReference type="Proteomes" id="UP000299084"/>
    </source>
</evidence>
<organism evidence="19 20">
    <name type="scientific">Camelus dromedarius</name>
    <name type="common">Dromedary</name>
    <name type="synonym">Arabian camel</name>
    <dbReference type="NCBI Taxonomy" id="9838"/>
    <lineage>
        <taxon>Eukaryota</taxon>
        <taxon>Metazoa</taxon>
        <taxon>Chordata</taxon>
        <taxon>Craniata</taxon>
        <taxon>Vertebrata</taxon>
        <taxon>Euteleostomi</taxon>
        <taxon>Mammalia</taxon>
        <taxon>Eutheria</taxon>
        <taxon>Laurasiatheria</taxon>
        <taxon>Artiodactyla</taxon>
        <taxon>Tylopoda</taxon>
        <taxon>Camelidae</taxon>
        <taxon>Camelus</taxon>
    </lineage>
</organism>
<dbReference type="Gene3D" id="3.30.1490.80">
    <property type="match status" value="1"/>
</dbReference>
<keyword evidence="13" id="KW-0007">Acetylation</keyword>
<feature type="binding site" evidence="17">
    <location>
        <position position="459"/>
    </location>
    <ligand>
        <name>Mg(2+)</name>
        <dbReference type="ChEBI" id="CHEBI:18420"/>
    </ligand>
</feature>
<evidence type="ECO:0000256" key="2">
    <source>
        <dbReference type="ARBA" id="ARBA00010385"/>
    </source>
</evidence>
<feature type="binding site" evidence="16">
    <location>
        <position position="549"/>
    </location>
    <ligand>
        <name>ATP</name>
        <dbReference type="ChEBI" id="CHEBI:30616"/>
    </ligand>
</feature>
<keyword evidence="9 15" id="KW-0479">Metal-binding</keyword>
<name>A0A5N4CVP0_CAMDR</name>
<dbReference type="GO" id="GO:0000287">
    <property type="term" value="F:magnesium ion binding"/>
    <property type="evidence" value="ECO:0007669"/>
    <property type="project" value="UniProtKB-UniRule"/>
</dbReference>
<evidence type="ECO:0000256" key="15">
    <source>
        <dbReference type="PIRNR" id="PIRNR001558"/>
    </source>
</evidence>
<evidence type="ECO:0000256" key="14">
    <source>
        <dbReference type="ARBA" id="ARBA00048871"/>
    </source>
</evidence>
<comment type="similarity">
    <text evidence="2 15">Belongs to the eukaryotic GSH synthase family.</text>
</comment>
<feature type="binding site" evidence="16">
    <location>
        <begin position="455"/>
        <end position="464"/>
    </location>
    <ligand>
        <name>ATP</name>
        <dbReference type="ChEBI" id="CHEBI:30616"/>
    </ligand>
</feature>
<evidence type="ECO:0000256" key="8">
    <source>
        <dbReference type="ARBA" id="ARBA00022684"/>
    </source>
</evidence>
<reference evidence="19 20" key="1">
    <citation type="journal article" date="2019" name="Mol. Ecol. Resour.">
        <title>Improving Illumina assemblies with Hi-C and long reads: an example with the North African dromedary.</title>
        <authorList>
            <person name="Elbers J.P."/>
            <person name="Rogers M.F."/>
            <person name="Perelman P.L."/>
            <person name="Proskuryakova A.A."/>
            <person name="Serdyukova N.A."/>
            <person name="Johnson W.E."/>
            <person name="Horin P."/>
            <person name="Corander J."/>
            <person name="Murphy D."/>
            <person name="Burger P.A."/>
        </authorList>
    </citation>
    <scope>NUCLEOTIDE SEQUENCE [LARGE SCALE GENOMIC DNA]</scope>
    <source>
        <strain evidence="19">Drom800</strain>
        <tissue evidence="19">Blood</tissue>
    </source>
</reference>
<dbReference type="Gene3D" id="1.10.1080.10">
    <property type="entry name" value="Glutathione Synthetase, Chain A, domain 3"/>
    <property type="match status" value="1"/>
</dbReference>
<evidence type="ECO:0000256" key="4">
    <source>
        <dbReference type="ARBA" id="ARBA00012214"/>
    </source>
</evidence>
<dbReference type="SUPFAM" id="SSF56059">
    <property type="entry name" value="Glutathione synthetase ATP-binding domain-like"/>
    <property type="match status" value="1"/>
</dbReference>
<dbReference type="InterPro" id="IPR005615">
    <property type="entry name" value="Glutathione_synthase"/>
</dbReference>
<dbReference type="GO" id="GO:0043295">
    <property type="term" value="F:glutathione binding"/>
    <property type="evidence" value="ECO:0007669"/>
    <property type="project" value="UniProtKB-UniRule"/>
</dbReference>
<accession>A0A5N4CVP0</accession>
<dbReference type="EMBL" id="JWIN03000019">
    <property type="protein sequence ID" value="KAB1262907.1"/>
    <property type="molecule type" value="Genomic_DNA"/>
</dbReference>
<evidence type="ECO:0000256" key="11">
    <source>
        <dbReference type="ARBA" id="ARBA00022840"/>
    </source>
</evidence>
<feature type="binding site" evidence="16">
    <location>
        <position position="283"/>
    </location>
    <ligand>
        <name>substrate</name>
    </ligand>
</feature>
<evidence type="ECO:0000256" key="10">
    <source>
        <dbReference type="ARBA" id="ARBA00022741"/>
    </source>
</evidence>
<evidence type="ECO:0000256" key="7">
    <source>
        <dbReference type="ARBA" id="ARBA00022598"/>
    </source>
</evidence>
<evidence type="ECO:0000256" key="16">
    <source>
        <dbReference type="PIRSR" id="PIRSR001558-1"/>
    </source>
</evidence>
<feature type="binding site" evidence="16">
    <location>
        <position position="516"/>
    </location>
    <ligand>
        <name>ATP</name>
        <dbReference type="ChEBI" id="CHEBI:30616"/>
    </ligand>
</feature>
<feature type="binding site" evidence="16">
    <location>
        <begin position="489"/>
        <end position="492"/>
    </location>
    <ligand>
        <name>ATP</name>
        <dbReference type="ChEBI" id="CHEBI:30616"/>
    </ligand>
</feature>
<dbReference type="NCBIfam" id="TIGR01986">
    <property type="entry name" value="glut_syn_euk"/>
    <property type="match status" value="1"/>
</dbReference>
<keyword evidence="10 15" id="KW-0547">Nucleotide-binding</keyword>
<comment type="subunit">
    <text evidence="3">Homodimer.</text>
</comment>
<dbReference type="AlphaFoldDB" id="A0A5N4CVP0"/>
<comment type="pathway">
    <text evidence="1 15">Sulfur metabolism; glutathione biosynthesis; glutathione from L-cysteine and L-glutamate: step 2/2.</text>
</comment>
<dbReference type="FunFam" id="3.40.50.1760:FF:000003">
    <property type="entry name" value="Glutathione synthetase"/>
    <property type="match status" value="1"/>
</dbReference>
<dbReference type="Gene3D" id="3.30.1490.50">
    <property type="match status" value="1"/>
</dbReference>
<dbReference type="InterPro" id="IPR014709">
    <property type="entry name" value="Glutathione_synthase_C_euk"/>
</dbReference>
<dbReference type="PIRSF" id="PIRSF001558">
    <property type="entry name" value="GSHase"/>
    <property type="match status" value="1"/>
</dbReference>
<dbReference type="Gene3D" id="3.40.50.1760">
    <property type="entry name" value="Glutathione synthase, substrate-binding domain superfamily, eukaryotic"/>
    <property type="match status" value="1"/>
</dbReference>
<evidence type="ECO:0000256" key="3">
    <source>
        <dbReference type="ARBA" id="ARBA00011738"/>
    </source>
</evidence>
<dbReference type="PANTHER" id="PTHR11130">
    <property type="entry name" value="GLUTATHIONE SYNTHETASE"/>
    <property type="match status" value="1"/>
</dbReference>
<keyword evidence="12 15" id="KW-0460">Magnesium</keyword>
<dbReference type="Proteomes" id="UP000299084">
    <property type="component" value="Unassembled WGS sequence"/>
</dbReference>
<evidence type="ECO:0000259" key="18">
    <source>
        <dbReference type="Pfam" id="PF03199"/>
    </source>
</evidence>
<dbReference type="Pfam" id="PF03917">
    <property type="entry name" value="GSH_synth_ATP"/>
    <property type="match status" value="1"/>
</dbReference>
<feature type="binding site" evidence="16">
    <location>
        <position position="543"/>
    </location>
    <ligand>
        <name>ATP</name>
        <dbReference type="ChEBI" id="CHEBI:30616"/>
    </ligand>
</feature>
<dbReference type="InterPro" id="IPR037013">
    <property type="entry name" value="GSH-S_sub-bd_sf"/>
</dbReference>
<dbReference type="STRING" id="9838.ENSCDRP00005019413"/>
<dbReference type="InterPro" id="IPR004887">
    <property type="entry name" value="GSH_synth_subst-bd"/>
</dbReference>
<feature type="binding site" evidence="16">
    <location>
        <position position="541"/>
    </location>
    <ligand>
        <name>substrate</name>
    </ligand>
</feature>
<dbReference type="Pfam" id="PF03199">
    <property type="entry name" value="GSH_synthase"/>
    <property type="match status" value="1"/>
</dbReference>
<dbReference type="Gene3D" id="3.30.470.20">
    <property type="entry name" value="ATP-grasp fold, B domain"/>
    <property type="match status" value="2"/>
</dbReference>
<dbReference type="GO" id="GO:0005829">
    <property type="term" value="C:cytosol"/>
    <property type="evidence" value="ECO:0007669"/>
    <property type="project" value="TreeGrafter"/>
</dbReference>
<dbReference type="SUPFAM" id="SSF52440">
    <property type="entry name" value="PreATP-grasp domain"/>
    <property type="match status" value="1"/>
</dbReference>
<evidence type="ECO:0000256" key="13">
    <source>
        <dbReference type="ARBA" id="ARBA00022990"/>
    </source>
</evidence>
<dbReference type="InterPro" id="IPR016185">
    <property type="entry name" value="PreATP-grasp_dom_sf"/>
</dbReference>
<evidence type="ECO:0000256" key="1">
    <source>
        <dbReference type="ARBA" id="ARBA00004965"/>
    </source>
</evidence>
<evidence type="ECO:0000256" key="9">
    <source>
        <dbReference type="ARBA" id="ARBA00022723"/>
    </source>
</evidence>
<dbReference type="FunFam" id="3.30.1490.80:FF:000004">
    <property type="entry name" value="Glutathione synthetase"/>
    <property type="match status" value="1"/>
</dbReference>
<sequence length="565" mass="62140">MIGMATGWGSLLQDEQQLEELARQAVDRALAEGVLLRTSQEPSSSEVVSYAPFTLFPSLVPSALLEQAYAVQMDFNLLVDAVSQNAAFLEQTLSSTIKRDNFTARLFDIHKQVLKEGIAQTVFLGLNRSDYMFQHNADGSPALKQIEINTISASFGGLASRTPAVHRHVLNVLSKTREAAKILSNNPSKGLALGIAKAWELYGSAKGQADFINQGLQFYFHLQPPGFLLHIFLEGSCVLVLTPKGVWDGGKTSSVAIVGHLCSFPSALVLLIAQEKERNIFDQRAIENELLARNIHVIRRRFEDVSEKGSLDQDRRLFMDGQEVAVVYFRDGYMPSHYSLQNWEARLLLERSCAVKCPDIATQLAGTKKVQQELSRVGMLEHVLPGQPEAVARLRATFAGLYSLDMMLLYTTAGPQLLHLWPKTVGDCFLAFCQGEEGDQAITEAIAAPSRFVLKPQREGGGNNLYGEEMVQALEGLKDSEERASYILMEKIEPEPFGNCLLRSGSPARVVQCISELGIFGVYVRQGKTLVMNKHVGHLLRTKAIEHADGGVAAGVAVLDNPYPV</sequence>
<evidence type="ECO:0000256" key="5">
    <source>
        <dbReference type="ARBA" id="ARBA00020821"/>
    </source>
</evidence>
<comment type="cofactor">
    <cofactor evidence="15 17">
        <name>Mg(2+)</name>
        <dbReference type="ChEBI" id="CHEBI:18420"/>
    </cofactor>
    <text evidence="15 17">Binds 1 Mg(2+) ion per subunit.</text>
</comment>
<keyword evidence="20" id="KW-1185">Reference proteome</keyword>
<feature type="domain" description="Glutathione synthase substrate-binding" evidence="18">
    <location>
        <begin position="268"/>
        <end position="365"/>
    </location>
</feature>
<evidence type="ECO:0000256" key="12">
    <source>
        <dbReference type="ARBA" id="ARBA00022842"/>
    </source>
</evidence>
<dbReference type="CDD" id="cd00228">
    <property type="entry name" value="eu-GS"/>
    <property type="match status" value="1"/>
</dbReference>
<dbReference type="UniPathway" id="UPA00142">
    <property type="reaction ID" value="UER00210"/>
</dbReference>
<dbReference type="EC" id="6.3.2.3" evidence="4 15"/>
<proteinExistence type="inferred from homology"/>
<evidence type="ECO:0000256" key="6">
    <source>
        <dbReference type="ARBA" id="ARBA00022553"/>
    </source>
</evidence>
<gene>
    <name evidence="19" type="ORF">Cadr_000021228</name>
</gene>
<keyword evidence="8 15" id="KW-0317">Glutathione biosynthesis</keyword>
<dbReference type="PANTHER" id="PTHR11130:SF0">
    <property type="entry name" value="GLUTATHIONE SYNTHETASE"/>
    <property type="match status" value="1"/>
</dbReference>
<feature type="binding site" evidence="16">
    <location>
        <position position="368"/>
    </location>
    <ligand>
        <name>ATP</name>
        <dbReference type="ChEBI" id="CHEBI:30616"/>
    </ligand>
</feature>
<comment type="caution">
    <text evidence="19">The sequence shown here is derived from an EMBL/GenBank/DDBJ whole genome shotgun (WGS) entry which is preliminary data.</text>
</comment>